<dbReference type="SUPFAM" id="SSF56349">
    <property type="entry name" value="DNA breaking-rejoining enzymes"/>
    <property type="match status" value="1"/>
</dbReference>
<feature type="domain" description="Tyr recombinase" evidence="4">
    <location>
        <begin position="138"/>
        <end position="295"/>
    </location>
</feature>
<dbReference type="GO" id="GO:0015074">
    <property type="term" value="P:DNA integration"/>
    <property type="evidence" value="ECO:0007669"/>
    <property type="project" value="InterPro"/>
</dbReference>
<sequence length="295" mass="34303">IERLKEVNKLEKAIMNGVDISFPWMNPHGKVEIVKYDLSNAVDEYLSYSKANGNKDTTINRAKCCFNNIKSVLGNSFPIEKITASDIEKIKMFYKGRISDNGINIILSRMRALLNWCRDIKEIISVCPKIKLIKTVDNIPTYFTESDLNAFITTDVIDVYYKNVFRMYWETGMRLREAFTGEIQGDWLVVKPEDSKTGLYREIALQEHHIPVLIEMKSRLSNSKATYRTATGHYSKVFKRMIKKIGRGDLHFHNLRDTFAIMRYLETRDIYQVSKELGHTSVKVTEKYANFRISK</sequence>
<dbReference type="GO" id="GO:0003677">
    <property type="term" value="F:DNA binding"/>
    <property type="evidence" value="ECO:0007669"/>
    <property type="project" value="UniProtKB-KW"/>
</dbReference>
<dbReference type="Pfam" id="PF00589">
    <property type="entry name" value="Phage_integrase"/>
    <property type="match status" value="1"/>
</dbReference>
<dbReference type="Gene3D" id="1.10.150.130">
    <property type="match status" value="1"/>
</dbReference>
<feature type="non-terminal residue" evidence="5">
    <location>
        <position position="295"/>
    </location>
</feature>
<dbReference type="InterPro" id="IPR011010">
    <property type="entry name" value="DNA_brk_join_enz"/>
</dbReference>
<comment type="similarity">
    <text evidence="1">Belongs to the 'phage' integrase family.</text>
</comment>
<dbReference type="GO" id="GO:0006310">
    <property type="term" value="P:DNA recombination"/>
    <property type="evidence" value="ECO:0007669"/>
    <property type="project" value="UniProtKB-KW"/>
</dbReference>
<keyword evidence="2" id="KW-0238">DNA-binding</keyword>
<dbReference type="InterPro" id="IPR050090">
    <property type="entry name" value="Tyrosine_recombinase_XerCD"/>
</dbReference>
<evidence type="ECO:0000256" key="3">
    <source>
        <dbReference type="ARBA" id="ARBA00023172"/>
    </source>
</evidence>
<dbReference type="PANTHER" id="PTHR30349:SF64">
    <property type="entry name" value="PROPHAGE INTEGRASE INTD-RELATED"/>
    <property type="match status" value="1"/>
</dbReference>
<protein>
    <recommendedName>
        <fullName evidence="4">Tyr recombinase domain-containing protein</fullName>
    </recommendedName>
</protein>
<evidence type="ECO:0000256" key="1">
    <source>
        <dbReference type="ARBA" id="ARBA00008857"/>
    </source>
</evidence>
<evidence type="ECO:0000259" key="4">
    <source>
        <dbReference type="PROSITE" id="PS51898"/>
    </source>
</evidence>
<accession>A0A382U7M9</accession>
<dbReference type="EMBL" id="UINC01141975">
    <property type="protein sequence ID" value="SVD30032.1"/>
    <property type="molecule type" value="Genomic_DNA"/>
</dbReference>
<gene>
    <name evidence="5" type="ORF">METZ01_LOCUS382886</name>
</gene>
<dbReference type="Gene3D" id="1.10.443.10">
    <property type="entry name" value="Intergrase catalytic core"/>
    <property type="match status" value="1"/>
</dbReference>
<dbReference type="AlphaFoldDB" id="A0A382U7M9"/>
<evidence type="ECO:0000256" key="2">
    <source>
        <dbReference type="ARBA" id="ARBA00023125"/>
    </source>
</evidence>
<organism evidence="5">
    <name type="scientific">marine metagenome</name>
    <dbReference type="NCBI Taxonomy" id="408172"/>
    <lineage>
        <taxon>unclassified sequences</taxon>
        <taxon>metagenomes</taxon>
        <taxon>ecological metagenomes</taxon>
    </lineage>
</organism>
<proteinExistence type="inferred from homology"/>
<name>A0A382U7M9_9ZZZZ</name>
<dbReference type="InterPro" id="IPR010998">
    <property type="entry name" value="Integrase_recombinase_N"/>
</dbReference>
<evidence type="ECO:0000313" key="5">
    <source>
        <dbReference type="EMBL" id="SVD30032.1"/>
    </source>
</evidence>
<dbReference type="PROSITE" id="PS51898">
    <property type="entry name" value="TYR_RECOMBINASE"/>
    <property type="match status" value="1"/>
</dbReference>
<reference evidence="5" key="1">
    <citation type="submission" date="2018-05" db="EMBL/GenBank/DDBJ databases">
        <authorList>
            <person name="Lanie J.A."/>
            <person name="Ng W.-L."/>
            <person name="Kazmierczak K.M."/>
            <person name="Andrzejewski T.M."/>
            <person name="Davidsen T.M."/>
            <person name="Wayne K.J."/>
            <person name="Tettelin H."/>
            <person name="Glass J.I."/>
            <person name="Rusch D."/>
            <person name="Podicherti R."/>
            <person name="Tsui H.-C.T."/>
            <person name="Winkler M.E."/>
        </authorList>
    </citation>
    <scope>NUCLEOTIDE SEQUENCE</scope>
</reference>
<dbReference type="InterPro" id="IPR002104">
    <property type="entry name" value="Integrase_catalytic"/>
</dbReference>
<dbReference type="InterPro" id="IPR013762">
    <property type="entry name" value="Integrase-like_cat_sf"/>
</dbReference>
<dbReference type="PANTHER" id="PTHR30349">
    <property type="entry name" value="PHAGE INTEGRASE-RELATED"/>
    <property type="match status" value="1"/>
</dbReference>
<feature type="non-terminal residue" evidence="5">
    <location>
        <position position="1"/>
    </location>
</feature>
<keyword evidence="3" id="KW-0233">DNA recombination</keyword>